<protein>
    <submittedName>
        <fullName evidence="7">Acetylornithine aminotransferase</fullName>
        <ecNumber evidence="7">2.6.1.11</ecNumber>
    </submittedName>
</protein>
<evidence type="ECO:0000256" key="5">
    <source>
        <dbReference type="ARBA" id="ARBA00022898"/>
    </source>
</evidence>
<evidence type="ECO:0000256" key="1">
    <source>
        <dbReference type="ARBA" id="ARBA00001933"/>
    </source>
</evidence>
<dbReference type="InterPro" id="IPR015422">
    <property type="entry name" value="PyrdxlP-dep_Trfase_small"/>
</dbReference>
<reference evidence="7" key="1">
    <citation type="submission" date="2020-02" db="EMBL/GenBank/DDBJ databases">
        <authorList>
            <person name="Meier V. D."/>
        </authorList>
    </citation>
    <scope>NUCLEOTIDE SEQUENCE</scope>
    <source>
        <strain evidence="7">AVDCRST_MAG41</strain>
    </source>
</reference>
<keyword evidence="3 7" id="KW-0032">Aminotransferase</keyword>
<keyword evidence="5 6" id="KW-0663">Pyridoxal phosphate</keyword>
<dbReference type="PANTHER" id="PTHR11986">
    <property type="entry name" value="AMINOTRANSFERASE CLASS III"/>
    <property type="match status" value="1"/>
</dbReference>
<dbReference type="InterPro" id="IPR005814">
    <property type="entry name" value="Aminotrans_3"/>
</dbReference>
<dbReference type="PIRSF" id="PIRSF000521">
    <property type="entry name" value="Transaminase_4ab_Lys_Orn"/>
    <property type="match status" value="1"/>
</dbReference>
<dbReference type="AlphaFoldDB" id="A0A6J4I1X5"/>
<dbReference type="SUPFAM" id="SSF53383">
    <property type="entry name" value="PLP-dependent transferases"/>
    <property type="match status" value="1"/>
</dbReference>
<dbReference type="InterPro" id="IPR049704">
    <property type="entry name" value="Aminotrans_3_PPA_site"/>
</dbReference>
<sequence length="421" mass="43752">MTLAPETVPAHPADGVDVLELYRAHLGSGRSMLGSVMGGITEVGSAGAYVTGADGRRFLDVGGYGVFILGHRHPRVVAAVHDQLDRHPLATRVFLEPMTALAARALAGIAPPGLDQVHFVNSGAEATETALKLARVHGHDRLVSAVSGYHGKTLGALSATANPLYQRPFEPLAEARTHIPYGDIGAMRETLARLGSRACVILEPVQGEGGVVVPPPGYLGEVSAACRQAGAMLVIDEVQTGLGRLGSWWGIDAEDVEPDLLLVGKGLSGGVVPVAAVLATKAAYQPFGDDPFLHTSTFGGSPLASAAALAAITVLRDEHIVTRAASLGDELLAELNRVAAGFPGMVEQVRGRGLLIGLKMADPGLVGEMVLSLVDRDVLANHSLNAASVLRLTPPAILSPDELRQCVTAVAESLAEVRDRA</sequence>
<accession>A0A6J4I1X5</accession>
<dbReference type="CDD" id="cd00610">
    <property type="entry name" value="OAT_like"/>
    <property type="match status" value="1"/>
</dbReference>
<dbReference type="EC" id="2.6.1.11" evidence="7"/>
<dbReference type="GO" id="GO:0006526">
    <property type="term" value="P:L-arginine biosynthetic process"/>
    <property type="evidence" value="ECO:0007669"/>
    <property type="project" value="UniProtKB-KW"/>
</dbReference>
<dbReference type="PROSITE" id="PS00600">
    <property type="entry name" value="AA_TRANSFER_CLASS_3"/>
    <property type="match status" value="1"/>
</dbReference>
<dbReference type="InterPro" id="IPR015421">
    <property type="entry name" value="PyrdxlP-dep_Trfase_major"/>
</dbReference>
<comment type="cofactor">
    <cofactor evidence="1">
        <name>pyridoxal 5'-phosphate</name>
        <dbReference type="ChEBI" id="CHEBI:597326"/>
    </cofactor>
</comment>
<evidence type="ECO:0000313" key="7">
    <source>
        <dbReference type="EMBL" id="CAA9238142.1"/>
    </source>
</evidence>
<evidence type="ECO:0000256" key="4">
    <source>
        <dbReference type="ARBA" id="ARBA00022679"/>
    </source>
</evidence>
<dbReference type="GO" id="GO:0030170">
    <property type="term" value="F:pyridoxal phosphate binding"/>
    <property type="evidence" value="ECO:0007669"/>
    <property type="project" value="InterPro"/>
</dbReference>
<evidence type="ECO:0000256" key="2">
    <source>
        <dbReference type="ARBA" id="ARBA00022571"/>
    </source>
</evidence>
<evidence type="ECO:0000256" key="3">
    <source>
        <dbReference type="ARBA" id="ARBA00022576"/>
    </source>
</evidence>
<keyword evidence="2" id="KW-0028">Amino-acid biosynthesis</keyword>
<keyword evidence="2" id="KW-0055">Arginine biosynthesis</keyword>
<organism evidence="7">
    <name type="scientific">uncultured Mycobacteriales bacterium</name>
    <dbReference type="NCBI Taxonomy" id="581187"/>
    <lineage>
        <taxon>Bacteria</taxon>
        <taxon>Bacillati</taxon>
        <taxon>Actinomycetota</taxon>
        <taxon>Actinomycetes</taxon>
        <taxon>Mycobacteriales</taxon>
        <taxon>environmental samples</taxon>
    </lineage>
</organism>
<dbReference type="Gene3D" id="3.40.640.10">
    <property type="entry name" value="Type I PLP-dependent aspartate aminotransferase-like (Major domain)"/>
    <property type="match status" value="1"/>
</dbReference>
<evidence type="ECO:0000256" key="6">
    <source>
        <dbReference type="RuleBase" id="RU003560"/>
    </source>
</evidence>
<name>A0A6J4I1X5_9ACTN</name>
<dbReference type="InterPro" id="IPR015424">
    <property type="entry name" value="PyrdxlP-dep_Trfase"/>
</dbReference>
<dbReference type="PANTHER" id="PTHR11986:SF79">
    <property type="entry name" value="ACETYLORNITHINE AMINOTRANSFERASE, MITOCHONDRIAL"/>
    <property type="match status" value="1"/>
</dbReference>
<comment type="similarity">
    <text evidence="6">Belongs to the class-III pyridoxal-phosphate-dependent aminotransferase family.</text>
</comment>
<dbReference type="Gene3D" id="3.90.1150.10">
    <property type="entry name" value="Aspartate Aminotransferase, domain 1"/>
    <property type="match status" value="1"/>
</dbReference>
<keyword evidence="4 7" id="KW-0808">Transferase</keyword>
<dbReference type="EMBL" id="CADCTP010000124">
    <property type="protein sequence ID" value="CAA9238142.1"/>
    <property type="molecule type" value="Genomic_DNA"/>
</dbReference>
<dbReference type="InterPro" id="IPR050103">
    <property type="entry name" value="Class-III_PLP-dep_AT"/>
</dbReference>
<gene>
    <name evidence="7" type="ORF">AVDCRST_MAG41-1331</name>
</gene>
<dbReference type="GO" id="GO:0042802">
    <property type="term" value="F:identical protein binding"/>
    <property type="evidence" value="ECO:0007669"/>
    <property type="project" value="TreeGrafter"/>
</dbReference>
<dbReference type="FunFam" id="3.40.640.10:FF:000004">
    <property type="entry name" value="Acetylornithine aminotransferase"/>
    <property type="match status" value="1"/>
</dbReference>
<dbReference type="GO" id="GO:0003992">
    <property type="term" value="F:N2-acetyl-L-ornithine:2-oxoglutarate 5-aminotransferase activity"/>
    <property type="evidence" value="ECO:0007669"/>
    <property type="project" value="UniProtKB-EC"/>
</dbReference>
<dbReference type="Pfam" id="PF00202">
    <property type="entry name" value="Aminotran_3"/>
    <property type="match status" value="1"/>
</dbReference>
<proteinExistence type="inferred from homology"/>